<evidence type="ECO:0000256" key="1">
    <source>
        <dbReference type="SAM" id="Phobius"/>
    </source>
</evidence>
<organism evidence="2 3">
    <name type="scientific">Bombyx mandarina</name>
    <name type="common">Wild silk moth</name>
    <name type="synonym">Wild silkworm</name>
    <dbReference type="NCBI Taxonomy" id="7092"/>
    <lineage>
        <taxon>Eukaryota</taxon>
        <taxon>Metazoa</taxon>
        <taxon>Ecdysozoa</taxon>
        <taxon>Arthropoda</taxon>
        <taxon>Hexapoda</taxon>
        <taxon>Insecta</taxon>
        <taxon>Pterygota</taxon>
        <taxon>Neoptera</taxon>
        <taxon>Endopterygota</taxon>
        <taxon>Lepidoptera</taxon>
        <taxon>Glossata</taxon>
        <taxon>Ditrysia</taxon>
        <taxon>Bombycoidea</taxon>
        <taxon>Bombycidae</taxon>
        <taxon>Bombycinae</taxon>
        <taxon>Bombyx</taxon>
    </lineage>
</organism>
<evidence type="ECO:0000313" key="2">
    <source>
        <dbReference type="Proteomes" id="UP000504629"/>
    </source>
</evidence>
<dbReference type="GeneID" id="114248535"/>
<accession>A0A6J2K5P2</accession>
<dbReference type="KEGG" id="bman:114248535"/>
<reference evidence="3" key="1">
    <citation type="submission" date="2025-08" db="UniProtKB">
        <authorList>
            <consortium name="RefSeq"/>
        </authorList>
    </citation>
    <scope>IDENTIFICATION</scope>
    <source>
        <tissue evidence="3">Silk gland</tissue>
    </source>
</reference>
<dbReference type="AlphaFoldDB" id="A0A6J2K5P2"/>
<evidence type="ECO:0000313" key="3">
    <source>
        <dbReference type="RefSeq" id="XP_028037601.1"/>
    </source>
</evidence>
<feature type="transmembrane region" description="Helical" evidence="1">
    <location>
        <begin position="146"/>
        <end position="169"/>
    </location>
</feature>
<keyword evidence="1" id="KW-1133">Transmembrane helix</keyword>
<keyword evidence="1" id="KW-0472">Membrane</keyword>
<sequence length="172" mass="19800">MMNDTDTYTMYEEVEKRIGVNRKYNHYLNITLILFVFVQLLRISSGFNVRPTGCTQNEQCTAGYYCNTYTYLCNKCINCQQGREFVMENTTPNNRSNNCTSFGCGPLLRRYVCMTLRESKADRSMANTTMDGLTLRELNVSKYVNLYVIVWIIATCAGVVISFIFFCTLSTM</sequence>
<name>A0A6J2K5P2_BOMMA</name>
<keyword evidence="2" id="KW-1185">Reference proteome</keyword>
<dbReference type="RefSeq" id="XP_028037601.1">
    <property type="nucleotide sequence ID" value="XM_028181800.1"/>
</dbReference>
<feature type="transmembrane region" description="Helical" evidence="1">
    <location>
        <begin position="26"/>
        <end position="43"/>
    </location>
</feature>
<dbReference type="Proteomes" id="UP000504629">
    <property type="component" value="Unplaced"/>
</dbReference>
<protein>
    <submittedName>
        <fullName evidence="3">Uncharacterized protein LOC114248535</fullName>
    </submittedName>
</protein>
<keyword evidence="1" id="KW-0812">Transmembrane</keyword>
<gene>
    <name evidence="3" type="primary">LOC114248535</name>
</gene>
<proteinExistence type="predicted"/>